<dbReference type="Gene3D" id="3.40.1740.10">
    <property type="entry name" value="VC0467-like"/>
    <property type="match status" value="1"/>
</dbReference>
<evidence type="ECO:0000313" key="4">
    <source>
        <dbReference type="Proteomes" id="UP000231553"/>
    </source>
</evidence>
<dbReference type="InterPro" id="IPR003774">
    <property type="entry name" value="AlgH-like"/>
</dbReference>
<dbReference type="RefSeq" id="WP_100163925.1">
    <property type="nucleotide sequence ID" value="NZ_PGTB01000109.1"/>
</dbReference>
<protein>
    <recommendedName>
        <fullName evidence="2">UPF0301 protein CVM52_18525</fullName>
    </recommendedName>
</protein>
<dbReference type="AlphaFoldDB" id="A0A2M8IXF7"/>
<dbReference type="HAMAP" id="MF_00758">
    <property type="entry name" value="UPF0301"/>
    <property type="match status" value="1"/>
</dbReference>
<reference evidence="3 4" key="1">
    <citation type="journal article" date="2018" name="Int. J. Syst. Evol. Microbiol.">
        <title>Pseudooceanicola lipolyticus sp. nov., a marine alphaproteobacterium, reclassification of Oceanicola flagellatus as Pseudooceanicola flagellatus comb. nov. and emended description of the genus Pseudooceanicola.</title>
        <authorList>
            <person name="Huang M.-M."/>
            <person name="Guo L.-L."/>
            <person name="Wu Y.-H."/>
            <person name="Lai Q.-L."/>
            <person name="Shao Z.-Z."/>
            <person name="Wang C.-S."/>
            <person name="Wu M."/>
            <person name="Xu X.-W."/>
        </authorList>
    </citation>
    <scope>NUCLEOTIDE SEQUENCE [LARGE SCALE GENOMIC DNA]</scope>
    <source>
        <strain evidence="3 4">157</strain>
    </source>
</reference>
<dbReference type="Pfam" id="PF02622">
    <property type="entry name" value="DUF179"/>
    <property type="match status" value="1"/>
</dbReference>
<dbReference type="OrthoDB" id="9807486at2"/>
<dbReference type="Proteomes" id="UP000231553">
    <property type="component" value="Unassembled WGS sequence"/>
</dbReference>
<dbReference type="NCBIfam" id="NF001268">
    <property type="entry name" value="PRK00228.1-4"/>
    <property type="match status" value="1"/>
</dbReference>
<evidence type="ECO:0000313" key="3">
    <source>
        <dbReference type="EMBL" id="PJE35184.1"/>
    </source>
</evidence>
<dbReference type="PANTHER" id="PTHR30327">
    <property type="entry name" value="UNCHARACTERIZED PROTEIN YQGE"/>
    <property type="match status" value="1"/>
</dbReference>
<dbReference type="NCBIfam" id="NF001266">
    <property type="entry name" value="PRK00228.1-1"/>
    <property type="match status" value="1"/>
</dbReference>
<organism evidence="3 4">
    <name type="scientific">Pseudooceanicola lipolyticus</name>
    <dbReference type="NCBI Taxonomy" id="2029104"/>
    <lineage>
        <taxon>Bacteria</taxon>
        <taxon>Pseudomonadati</taxon>
        <taxon>Pseudomonadota</taxon>
        <taxon>Alphaproteobacteria</taxon>
        <taxon>Rhodobacterales</taxon>
        <taxon>Paracoccaceae</taxon>
        <taxon>Pseudooceanicola</taxon>
    </lineage>
</organism>
<proteinExistence type="inferred from homology"/>
<keyword evidence="4" id="KW-1185">Reference proteome</keyword>
<gene>
    <name evidence="3" type="ORF">CVM52_18525</name>
</gene>
<comment type="similarity">
    <text evidence="1 2">Belongs to the UPF0301 (AlgH) family.</text>
</comment>
<sequence>MNLTGKLLIAMPGMGDPRFERSVVFVCDHNRKGAMGLIVNKPAQDVRLADLFEQLSIQAETASGDGPVYFGGPVEGSRGFVLHSGDYSSKIQSLAIGDEFCMTATLDILEDIASGTGPERALMMLGYSGWGPGQLESEIAANGWLTAEAEAALVYDLEDSEKWGAALHSLGVDPLTLSASAGHA</sequence>
<evidence type="ECO:0000256" key="2">
    <source>
        <dbReference type="HAMAP-Rule" id="MF_00758"/>
    </source>
</evidence>
<dbReference type="SUPFAM" id="SSF143456">
    <property type="entry name" value="VC0467-like"/>
    <property type="match status" value="1"/>
</dbReference>
<dbReference type="GO" id="GO:0005829">
    <property type="term" value="C:cytosol"/>
    <property type="evidence" value="ECO:0007669"/>
    <property type="project" value="TreeGrafter"/>
</dbReference>
<accession>A0A2M8IXF7</accession>
<dbReference type="PANTHER" id="PTHR30327:SF1">
    <property type="entry name" value="UPF0301 PROTEIN YQGE"/>
    <property type="match status" value="1"/>
</dbReference>
<comment type="caution">
    <text evidence="3">The sequence shown here is derived from an EMBL/GenBank/DDBJ whole genome shotgun (WGS) entry which is preliminary data.</text>
</comment>
<evidence type="ECO:0000256" key="1">
    <source>
        <dbReference type="ARBA" id="ARBA00009600"/>
    </source>
</evidence>
<name>A0A2M8IXF7_9RHOB</name>
<dbReference type="EMBL" id="PGTB01000109">
    <property type="protein sequence ID" value="PJE35184.1"/>
    <property type="molecule type" value="Genomic_DNA"/>
</dbReference>